<reference evidence="2 3" key="1">
    <citation type="journal article" date="2015" name="Genome Announc.">
        <title>Expanding the biotechnology potential of lactobacilli through comparative genomics of 213 strains and associated genera.</title>
        <authorList>
            <person name="Sun Z."/>
            <person name="Harris H.M."/>
            <person name="McCann A."/>
            <person name="Guo C."/>
            <person name="Argimon S."/>
            <person name="Zhang W."/>
            <person name="Yang X."/>
            <person name="Jeffery I.B."/>
            <person name="Cooney J.C."/>
            <person name="Kagawa T.F."/>
            <person name="Liu W."/>
            <person name="Song Y."/>
            <person name="Salvetti E."/>
            <person name="Wrobel A."/>
            <person name="Rasinkangas P."/>
            <person name="Parkhill J."/>
            <person name="Rea M.C."/>
            <person name="O'Sullivan O."/>
            <person name="Ritari J."/>
            <person name="Douillard F.P."/>
            <person name="Paul Ross R."/>
            <person name="Yang R."/>
            <person name="Briner A.E."/>
            <person name="Felis G.E."/>
            <person name="de Vos W.M."/>
            <person name="Barrangou R."/>
            <person name="Klaenhammer T.R."/>
            <person name="Caufield P.W."/>
            <person name="Cui Y."/>
            <person name="Zhang H."/>
            <person name="O'Toole P.W."/>
        </authorList>
    </citation>
    <scope>NUCLEOTIDE SEQUENCE [LARGE SCALE GENOMIC DNA]</scope>
    <source>
        <strain evidence="2 3">DSM 15833</strain>
    </source>
</reference>
<sequence length="94" mass="10061">MLPYTGMVTVSYIHDNLGSINSYPTIHVNNTYQGNLNSSYVALINPYIESGQDVQYVYSKNVDTSSQSRSTSASVSQSASASASMSVGQNLKVA</sequence>
<evidence type="ECO:0000313" key="3">
    <source>
        <dbReference type="Proteomes" id="UP000051048"/>
    </source>
</evidence>
<gene>
    <name evidence="2" type="ORF">FC36_GL001456</name>
</gene>
<proteinExistence type="predicted"/>
<dbReference type="AlphaFoldDB" id="A0A0R1TDU5"/>
<accession>A0A0R1TDU5</accession>
<protein>
    <submittedName>
        <fullName evidence="2">Uncharacterized protein</fullName>
    </submittedName>
</protein>
<evidence type="ECO:0000313" key="2">
    <source>
        <dbReference type="EMBL" id="KRL77290.1"/>
    </source>
</evidence>
<organism evidence="2 3">
    <name type="scientific">Ligilactobacillus equi DSM 15833 = JCM 10991</name>
    <dbReference type="NCBI Taxonomy" id="1423740"/>
    <lineage>
        <taxon>Bacteria</taxon>
        <taxon>Bacillati</taxon>
        <taxon>Bacillota</taxon>
        <taxon>Bacilli</taxon>
        <taxon>Lactobacillales</taxon>
        <taxon>Lactobacillaceae</taxon>
        <taxon>Ligilactobacillus</taxon>
    </lineage>
</organism>
<feature type="region of interest" description="Disordered" evidence="1">
    <location>
        <begin position="64"/>
        <end position="94"/>
    </location>
</feature>
<evidence type="ECO:0000256" key="1">
    <source>
        <dbReference type="SAM" id="MobiDB-lite"/>
    </source>
</evidence>
<dbReference type="Proteomes" id="UP000051048">
    <property type="component" value="Unassembled WGS sequence"/>
</dbReference>
<feature type="compositionally biased region" description="Low complexity" evidence="1">
    <location>
        <begin position="64"/>
        <end position="87"/>
    </location>
</feature>
<dbReference type="EMBL" id="AZFH01000175">
    <property type="protein sequence ID" value="KRL77290.1"/>
    <property type="molecule type" value="Genomic_DNA"/>
</dbReference>
<comment type="caution">
    <text evidence="2">The sequence shown here is derived from an EMBL/GenBank/DDBJ whole genome shotgun (WGS) entry which is preliminary data.</text>
</comment>
<name>A0A0R1TDU5_9LACO</name>
<dbReference type="PATRIC" id="fig|1423740.3.peg.1576"/>